<evidence type="ECO:0000256" key="4">
    <source>
        <dbReference type="ARBA" id="ARBA00022517"/>
    </source>
</evidence>
<evidence type="ECO:0000256" key="7">
    <source>
        <dbReference type="HAMAP-Rule" id="MF_00803"/>
    </source>
</evidence>
<evidence type="ECO:0000256" key="5">
    <source>
        <dbReference type="ARBA" id="ARBA00022552"/>
    </source>
</evidence>
<evidence type="ECO:0000313" key="8">
    <source>
        <dbReference type="EMBL" id="KSW11716.1"/>
    </source>
</evidence>
<organism evidence="8 9">
    <name type="scientific">Pyrodictium occultum</name>
    <dbReference type="NCBI Taxonomy" id="2309"/>
    <lineage>
        <taxon>Archaea</taxon>
        <taxon>Thermoproteota</taxon>
        <taxon>Thermoprotei</taxon>
        <taxon>Desulfurococcales</taxon>
        <taxon>Pyrodictiaceae</taxon>
        <taxon>Pyrodictium</taxon>
    </lineage>
</organism>
<comment type="similarity">
    <text evidence="2 7">Belongs to the NOP10 family.</text>
</comment>
<dbReference type="GO" id="GO:0001522">
    <property type="term" value="P:pseudouridine synthesis"/>
    <property type="evidence" value="ECO:0007669"/>
    <property type="project" value="InterPro"/>
</dbReference>
<comment type="caution">
    <text evidence="8">The sequence shown here is derived from an EMBL/GenBank/DDBJ whole genome shotgun (WGS) entry which is preliminary data.</text>
</comment>
<evidence type="ECO:0000256" key="6">
    <source>
        <dbReference type="ARBA" id="ARBA00023274"/>
    </source>
</evidence>
<proteinExistence type="inferred from homology"/>
<protein>
    <recommendedName>
        <fullName evidence="3 7">Ribosome biogenesis protein Nop10</fullName>
    </recommendedName>
</protein>
<dbReference type="Gene3D" id="2.20.28.40">
    <property type="entry name" value="H/ACA ribonucleoprotein complex, subunit Nop10"/>
    <property type="match status" value="1"/>
</dbReference>
<gene>
    <name evidence="7" type="primary">nop10</name>
    <name evidence="8" type="ORF">CF15_02555</name>
</gene>
<dbReference type="InterPro" id="IPR007264">
    <property type="entry name" value="H/ACA_rnp_Nop10"/>
</dbReference>
<dbReference type="NCBIfam" id="NF009623">
    <property type="entry name" value="PRK13130.1"/>
    <property type="match status" value="1"/>
</dbReference>
<dbReference type="EMBL" id="LNTB01000001">
    <property type="protein sequence ID" value="KSW11716.1"/>
    <property type="molecule type" value="Genomic_DNA"/>
</dbReference>
<keyword evidence="4 7" id="KW-0690">Ribosome biogenesis</keyword>
<dbReference type="RefSeq" id="WP_058370393.1">
    <property type="nucleotide sequence ID" value="NZ_LNTB01000001.1"/>
</dbReference>
<dbReference type="OrthoDB" id="7259at2157"/>
<dbReference type="STRING" id="2309.CF15_02555"/>
<evidence type="ECO:0000313" key="9">
    <source>
        <dbReference type="Proteomes" id="UP000053352"/>
    </source>
</evidence>
<sequence>MRWLMRRCMVCGRYTLRRDRCPLCGGPLAVPHPPRFSPEDRYVAYRYRMKLMAGLIKPGGSGSGEAGEERSR</sequence>
<dbReference type="HAMAP" id="MF_00803">
    <property type="entry name" value="Nop10"/>
    <property type="match status" value="1"/>
</dbReference>
<dbReference type="InterPro" id="IPR036756">
    <property type="entry name" value="H/ACA_rnp_Nop10_sf"/>
</dbReference>
<dbReference type="GO" id="GO:0006364">
    <property type="term" value="P:rRNA processing"/>
    <property type="evidence" value="ECO:0007669"/>
    <property type="project" value="UniProtKB-UniRule"/>
</dbReference>
<dbReference type="SUPFAM" id="SSF144210">
    <property type="entry name" value="Nop10-like SnoRNP"/>
    <property type="match status" value="1"/>
</dbReference>
<dbReference type="Pfam" id="PF04135">
    <property type="entry name" value="Nop10p"/>
    <property type="match status" value="1"/>
</dbReference>
<dbReference type="Proteomes" id="UP000053352">
    <property type="component" value="Unassembled WGS sequence"/>
</dbReference>
<name>A0A0V8RUG9_PYROC</name>
<evidence type="ECO:0000256" key="3">
    <source>
        <dbReference type="ARBA" id="ARBA00018821"/>
    </source>
</evidence>
<evidence type="ECO:0000256" key="1">
    <source>
        <dbReference type="ARBA" id="ARBA00002325"/>
    </source>
</evidence>
<keyword evidence="5 7" id="KW-0698">rRNA processing</keyword>
<keyword evidence="9" id="KW-1185">Reference proteome</keyword>
<comment type="function">
    <text evidence="1 7">Involved in ribosome biogenesis; more specifically in 18S rRNA pseudouridylation and in cleavage of pre-rRNA.</text>
</comment>
<dbReference type="InterPro" id="IPR023532">
    <property type="entry name" value="Nop10_arc-typ"/>
</dbReference>
<keyword evidence="6 7" id="KW-0687">Ribonucleoprotein</keyword>
<reference evidence="8 9" key="1">
    <citation type="submission" date="2015-11" db="EMBL/GenBank/DDBJ databases">
        <title>Genome sequence of Pyrodictium occultum PL-19, a marine hyperthermophilic archaeon isolated from Volcano, Italy.</title>
        <authorList>
            <person name="Utturkar S."/>
            <person name="Huber H."/>
            <person name="Leptihn S."/>
            <person name="Brown S."/>
            <person name="Stetter K.O."/>
            <person name="Podar M."/>
        </authorList>
    </citation>
    <scope>NUCLEOTIDE SEQUENCE [LARGE SCALE GENOMIC DNA]</scope>
    <source>
        <strain evidence="8 9">PL-19</strain>
    </source>
</reference>
<accession>A0A0V8RUG9</accession>
<dbReference type="GO" id="GO:1990904">
    <property type="term" value="C:ribonucleoprotein complex"/>
    <property type="evidence" value="ECO:0007669"/>
    <property type="project" value="UniProtKB-KW"/>
</dbReference>
<dbReference type="GO" id="GO:0030515">
    <property type="term" value="F:snoRNA binding"/>
    <property type="evidence" value="ECO:0007669"/>
    <property type="project" value="InterPro"/>
</dbReference>
<dbReference type="AlphaFoldDB" id="A0A0V8RUG9"/>
<evidence type="ECO:0000256" key="2">
    <source>
        <dbReference type="ARBA" id="ARBA00009462"/>
    </source>
</evidence>